<dbReference type="AlphaFoldDB" id="A0A1E5G524"/>
<comment type="caution">
    <text evidence="2">The sequence shown here is derived from an EMBL/GenBank/DDBJ whole genome shotgun (WGS) entry which is preliminary data.</text>
</comment>
<proteinExistence type="predicted"/>
<reference evidence="2 3" key="1">
    <citation type="submission" date="2016-09" db="EMBL/GenBank/DDBJ databases">
        <title>Draft genome sequence for the type strain of Desulfuribacillus alkaliarsenatis AHT28, an obligately anaerobic, sulfidogenic bacterium isolated from Russian soda lake sediments.</title>
        <authorList>
            <person name="Abin C.A."/>
            <person name="Hollibaugh J.T."/>
        </authorList>
    </citation>
    <scope>NUCLEOTIDE SEQUENCE [LARGE SCALE GENOMIC DNA]</scope>
    <source>
        <strain evidence="2 3">AHT28</strain>
    </source>
</reference>
<dbReference type="RefSeq" id="WP_069642565.1">
    <property type="nucleotide sequence ID" value="NZ_MIJE01000004.1"/>
</dbReference>
<dbReference type="Pfam" id="PF26595">
    <property type="entry name" value="A_ENA"/>
    <property type="match status" value="1"/>
</dbReference>
<organism evidence="2 3">
    <name type="scientific">Desulfuribacillus alkaliarsenatis</name>
    <dbReference type="NCBI Taxonomy" id="766136"/>
    <lineage>
        <taxon>Bacteria</taxon>
        <taxon>Bacillati</taxon>
        <taxon>Bacillota</taxon>
        <taxon>Desulfuribacillia</taxon>
        <taxon>Desulfuribacillales</taxon>
        <taxon>Desulfuribacillaceae</taxon>
        <taxon>Desulfuribacillus</taxon>
    </lineage>
</organism>
<dbReference type="STRING" id="766136.BHF68_13940"/>
<keyword evidence="3" id="KW-1185">Reference proteome</keyword>
<sequence>MSMPQIPESKYRPTYEETIIDLLESIALEEISLSHLMNAEAEKIQAFVGKSANFPMCSSYQEIITFNQSVNQIMDTMLMKEWLLLKKLEQVIQIDKRRKAASHKDDEITETEELIDEEDIKDDSSDWL</sequence>
<evidence type="ECO:0000256" key="1">
    <source>
        <dbReference type="SAM" id="MobiDB-lite"/>
    </source>
</evidence>
<dbReference type="EMBL" id="MIJE01000004">
    <property type="protein sequence ID" value="OEF97786.1"/>
    <property type="molecule type" value="Genomic_DNA"/>
</dbReference>
<feature type="compositionally biased region" description="Acidic residues" evidence="1">
    <location>
        <begin position="107"/>
        <end position="121"/>
    </location>
</feature>
<evidence type="ECO:0000313" key="2">
    <source>
        <dbReference type="EMBL" id="OEF97786.1"/>
    </source>
</evidence>
<dbReference type="InterPro" id="IPR058705">
    <property type="entry name" value="A_ENA"/>
</dbReference>
<gene>
    <name evidence="2" type="ORF">BHF68_13940</name>
</gene>
<evidence type="ECO:0000313" key="3">
    <source>
        <dbReference type="Proteomes" id="UP000094296"/>
    </source>
</evidence>
<name>A0A1E5G524_9FIRM</name>
<protein>
    <submittedName>
        <fullName evidence="2">Uncharacterized protein</fullName>
    </submittedName>
</protein>
<feature type="region of interest" description="Disordered" evidence="1">
    <location>
        <begin position="96"/>
        <end position="128"/>
    </location>
</feature>
<accession>A0A1E5G524</accession>
<dbReference type="Proteomes" id="UP000094296">
    <property type="component" value="Unassembled WGS sequence"/>
</dbReference>